<evidence type="ECO:0000313" key="4">
    <source>
        <dbReference type="Proteomes" id="UP000681414"/>
    </source>
</evidence>
<dbReference type="InterPro" id="IPR036390">
    <property type="entry name" value="WH_DNA-bd_sf"/>
</dbReference>
<dbReference type="InterPro" id="IPR036388">
    <property type="entry name" value="WH-like_DNA-bd_sf"/>
</dbReference>
<feature type="domain" description="Transcription regulator PadR N-terminal" evidence="2">
    <location>
        <begin position="8"/>
        <end position="80"/>
    </location>
</feature>
<feature type="coiled-coil region" evidence="1">
    <location>
        <begin position="114"/>
        <end position="171"/>
    </location>
</feature>
<accession>A0A942TD92</accession>
<dbReference type="EMBL" id="JAGYPG010000001">
    <property type="protein sequence ID" value="MBS4194137.1"/>
    <property type="molecule type" value="Genomic_DNA"/>
</dbReference>
<dbReference type="Pfam" id="PF03551">
    <property type="entry name" value="PadR"/>
    <property type="match status" value="1"/>
</dbReference>
<gene>
    <name evidence="3" type="ORF">KHA97_03465</name>
</gene>
<evidence type="ECO:0000259" key="2">
    <source>
        <dbReference type="Pfam" id="PF03551"/>
    </source>
</evidence>
<keyword evidence="4" id="KW-1185">Reference proteome</keyword>
<name>A0A942TD92_9BACI</name>
<dbReference type="RefSeq" id="WP_213123352.1">
    <property type="nucleotide sequence ID" value="NZ_JAGYPG010000001.1"/>
</dbReference>
<dbReference type="PANTHER" id="PTHR33169">
    <property type="entry name" value="PADR-FAMILY TRANSCRIPTIONAL REGULATOR"/>
    <property type="match status" value="1"/>
</dbReference>
<dbReference type="InterPro" id="IPR052509">
    <property type="entry name" value="Metal_resp_DNA-bind_regulator"/>
</dbReference>
<keyword evidence="1" id="KW-0175">Coiled coil</keyword>
<reference evidence="3 4" key="1">
    <citation type="submission" date="2021-05" db="EMBL/GenBank/DDBJ databases">
        <title>Novel Bacillus species.</title>
        <authorList>
            <person name="Liu G."/>
        </authorList>
    </citation>
    <scope>NUCLEOTIDE SEQUENCE [LARGE SCALE GENOMIC DNA]</scope>
    <source>
        <strain evidence="4">FJAT-49780</strain>
    </source>
</reference>
<proteinExistence type="predicted"/>
<organism evidence="3 4">
    <name type="scientific">Lederbergia citri</name>
    <dbReference type="NCBI Taxonomy" id="2833580"/>
    <lineage>
        <taxon>Bacteria</taxon>
        <taxon>Bacillati</taxon>
        <taxon>Bacillota</taxon>
        <taxon>Bacilli</taxon>
        <taxon>Bacillales</taxon>
        <taxon>Bacillaceae</taxon>
        <taxon>Lederbergia</taxon>
    </lineage>
</organism>
<evidence type="ECO:0000256" key="1">
    <source>
        <dbReference type="SAM" id="Coils"/>
    </source>
</evidence>
<dbReference type="Proteomes" id="UP000681414">
    <property type="component" value="Unassembled WGS sequence"/>
</dbReference>
<dbReference type="InterPro" id="IPR005149">
    <property type="entry name" value="Tscrpt_reg_PadR_N"/>
</dbReference>
<protein>
    <submittedName>
        <fullName evidence="3">PadR family transcriptional regulator</fullName>
    </submittedName>
</protein>
<dbReference type="PANTHER" id="PTHR33169:SF27">
    <property type="entry name" value="TRANSCRIPTIONAL REGULATOR PADR FAMILY PROTEIN"/>
    <property type="match status" value="1"/>
</dbReference>
<dbReference type="Gene3D" id="1.10.10.10">
    <property type="entry name" value="Winged helix-like DNA-binding domain superfamily/Winged helix DNA-binding domain"/>
    <property type="match status" value="1"/>
</dbReference>
<dbReference type="SUPFAM" id="SSF46785">
    <property type="entry name" value="Winged helix' DNA-binding domain"/>
    <property type="match status" value="1"/>
</dbReference>
<sequence length="177" mass="20579">MDHRSLLLLGLLMTDSQHGYQIHDFIEKNLPFISNMKKATAYSLLDKLSKEGLIDVTVEFDGNRPPRKVYSINELGRKQFYQLLVKNVSSAESIFYESDIGLMFLDYLPLQEAIQSLQEKYEMLKDKYNSITHLSIHECSSGVMIAMNHKKRMLEADLLFIKETIQQLSERLQQETE</sequence>
<dbReference type="AlphaFoldDB" id="A0A942TD92"/>
<evidence type="ECO:0000313" key="3">
    <source>
        <dbReference type="EMBL" id="MBS4194137.1"/>
    </source>
</evidence>
<comment type="caution">
    <text evidence="3">The sequence shown here is derived from an EMBL/GenBank/DDBJ whole genome shotgun (WGS) entry which is preliminary data.</text>
</comment>